<protein>
    <submittedName>
        <fullName evidence="5">SDR family NAD(P)-dependent oxidoreductase</fullName>
    </submittedName>
</protein>
<evidence type="ECO:0000313" key="6">
    <source>
        <dbReference type="Proteomes" id="UP000659124"/>
    </source>
</evidence>
<organism evidence="5 6">
    <name type="scientific">Chitinophaga qingshengii</name>
    <dbReference type="NCBI Taxonomy" id="1569794"/>
    <lineage>
        <taxon>Bacteria</taxon>
        <taxon>Pseudomonadati</taxon>
        <taxon>Bacteroidota</taxon>
        <taxon>Chitinophagia</taxon>
        <taxon>Chitinophagales</taxon>
        <taxon>Chitinophagaceae</taxon>
        <taxon>Chitinophaga</taxon>
    </lineage>
</organism>
<dbReference type="PANTHER" id="PTHR43490:SF99">
    <property type="entry name" value="SHORT-CHAIN DEHYDROGENASE_REDUCTASE"/>
    <property type="match status" value="1"/>
</dbReference>
<dbReference type="InterPro" id="IPR002347">
    <property type="entry name" value="SDR_fam"/>
</dbReference>
<evidence type="ECO:0000256" key="1">
    <source>
        <dbReference type="ARBA" id="ARBA00006484"/>
    </source>
</evidence>
<comment type="similarity">
    <text evidence="1 4">Belongs to the short-chain dehydrogenases/reductases (SDR) family.</text>
</comment>
<comment type="caution">
    <text evidence="5">The sequence shown here is derived from an EMBL/GenBank/DDBJ whole genome shotgun (WGS) entry which is preliminary data.</text>
</comment>
<keyword evidence="2" id="KW-0521">NADP</keyword>
<dbReference type="PRINTS" id="PR00081">
    <property type="entry name" value="GDHRDH"/>
</dbReference>
<dbReference type="RefSeq" id="WP_188090229.1">
    <property type="nucleotide sequence ID" value="NZ_JACVFC010000003.1"/>
</dbReference>
<evidence type="ECO:0000313" key="5">
    <source>
        <dbReference type="EMBL" id="MBC9933106.1"/>
    </source>
</evidence>
<accession>A0ABR7TRJ5</accession>
<dbReference type="SUPFAM" id="SSF51735">
    <property type="entry name" value="NAD(P)-binding Rossmann-fold domains"/>
    <property type="match status" value="1"/>
</dbReference>
<dbReference type="Proteomes" id="UP000659124">
    <property type="component" value="Unassembled WGS sequence"/>
</dbReference>
<dbReference type="Gene3D" id="3.40.50.720">
    <property type="entry name" value="NAD(P)-binding Rossmann-like Domain"/>
    <property type="match status" value="1"/>
</dbReference>
<keyword evidence="6" id="KW-1185">Reference proteome</keyword>
<dbReference type="PRINTS" id="PR00080">
    <property type="entry name" value="SDRFAMILY"/>
</dbReference>
<dbReference type="EMBL" id="JACVFC010000003">
    <property type="protein sequence ID" value="MBC9933106.1"/>
    <property type="molecule type" value="Genomic_DNA"/>
</dbReference>
<dbReference type="InterPro" id="IPR036291">
    <property type="entry name" value="NAD(P)-bd_dom_sf"/>
</dbReference>
<evidence type="ECO:0000256" key="3">
    <source>
        <dbReference type="ARBA" id="ARBA00023002"/>
    </source>
</evidence>
<proteinExistence type="inferred from homology"/>
<name>A0ABR7TRJ5_9BACT</name>
<gene>
    <name evidence="5" type="ORF">ICL07_22145</name>
</gene>
<evidence type="ECO:0000256" key="2">
    <source>
        <dbReference type="ARBA" id="ARBA00022857"/>
    </source>
</evidence>
<evidence type="ECO:0000256" key="4">
    <source>
        <dbReference type="RuleBase" id="RU000363"/>
    </source>
</evidence>
<keyword evidence="3" id="KW-0560">Oxidoreductase</keyword>
<sequence length="249" mass="27373">MPSTEVVLITGANRGLGLETARQLLKKGYVVMLSCRDSSKGAEAVRLLRQEGLDPDFVPLDISDPEQIQNVYRWISDHYGHLDVLINNAAVTSATNKTTGDRMANTILNGDIEDFKATFDINVWGTLELTRAVLPLLKKSNHGRIINLSSELGSIQLHATTTSPIYHIKKFGYSSSKTLVNLITIYLQEALKDTNISVYAVSPGWVKTEMGTAAAMLEIPEGAGIIVRAVTENMDRGSFFTHGLQEIPW</sequence>
<dbReference type="PANTHER" id="PTHR43490">
    <property type="entry name" value="(+)-NEOMENTHOL DEHYDROGENASE"/>
    <property type="match status" value="1"/>
</dbReference>
<dbReference type="Pfam" id="PF00106">
    <property type="entry name" value="adh_short"/>
    <property type="match status" value="1"/>
</dbReference>
<reference evidence="5 6" key="1">
    <citation type="submission" date="2020-09" db="EMBL/GenBank/DDBJ databases">
        <title>Genome sequences of type strains of Chitinophaga qingshengii and Chitinophaga varians.</title>
        <authorList>
            <person name="Kittiwongwattana C."/>
        </authorList>
    </citation>
    <scope>NUCLEOTIDE SEQUENCE [LARGE SCALE GENOMIC DNA]</scope>
    <source>
        <strain evidence="5 6">JCM 30026</strain>
    </source>
</reference>